<sequence length="278" mass="28731">MFEALSLHTLLPMGGALVIAGALSGLLAGLFGIGGGAIAVPVLYEIFRLLGIDPTVAMPLAVGTSLAIIVPTSFTSARGHYQRGTLDLRIIRLWAFPVVIGVVLGAAIARIASPAVFQIVFIVVASVNAVKMLTGGGGWQIAQSLPGKAVMRVYGFIIGVLSSLMGIGGGTITNLVLTLYGIDIRRAISTAAGVGTLIALPGAIGYMIAGWGKPGLPPDAIGYVSTLAFLITIPTTVLVTPLGVRLAHTLPRRTLEVAFGVFLLLVSSRFVFDLVFQA</sequence>
<keyword evidence="7" id="KW-1185">Reference proteome</keyword>
<feature type="transmembrane region" description="Helical" evidence="5">
    <location>
        <begin position="153"/>
        <end position="180"/>
    </location>
</feature>
<keyword evidence="4 5" id="KW-0472">Membrane</keyword>
<evidence type="ECO:0000256" key="3">
    <source>
        <dbReference type="ARBA" id="ARBA00022989"/>
    </source>
</evidence>
<name>A0A1W6NZW0_9RHOB</name>
<comment type="similarity">
    <text evidence="5">Belongs to the 4-toluene sulfonate uptake permease (TSUP) (TC 2.A.102) family.</text>
</comment>
<keyword evidence="3 5" id="KW-1133">Transmembrane helix</keyword>
<feature type="transmembrane region" description="Helical" evidence="5">
    <location>
        <begin position="94"/>
        <end position="112"/>
    </location>
</feature>
<proteinExistence type="inferred from homology"/>
<dbReference type="OrthoDB" id="457670at2"/>
<evidence type="ECO:0000256" key="1">
    <source>
        <dbReference type="ARBA" id="ARBA00004141"/>
    </source>
</evidence>
<evidence type="ECO:0000256" key="4">
    <source>
        <dbReference type="ARBA" id="ARBA00023136"/>
    </source>
</evidence>
<feature type="transmembrane region" description="Helical" evidence="5">
    <location>
        <begin position="16"/>
        <end position="44"/>
    </location>
</feature>
<accession>A0A1W6NZW0</accession>
<evidence type="ECO:0000313" key="7">
    <source>
        <dbReference type="Proteomes" id="UP000242447"/>
    </source>
</evidence>
<protein>
    <recommendedName>
        <fullName evidence="5">Probable membrane transporter protein</fullName>
    </recommendedName>
</protein>
<dbReference type="PANTHER" id="PTHR43483:SF3">
    <property type="entry name" value="MEMBRANE TRANSPORTER PROTEIN HI_0806-RELATED"/>
    <property type="match status" value="1"/>
</dbReference>
<feature type="transmembrane region" description="Helical" evidence="5">
    <location>
        <begin position="187"/>
        <end position="208"/>
    </location>
</feature>
<evidence type="ECO:0000256" key="5">
    <source>
        <dbReference type="RuleBase" id="RU363041"/>
    </source>
</evidence>
<comment type="subcellular location">
    <subcellularLocation>
        <location evidence="5">Cell membrane</location>
        <topology evidence="5">Multi-pass membrane protein</topology>
    </subcellularLocation>
    <subcellularLocation>
        <location evidence="1">Membrane</location>
        <topology evidence="1">Multi-pass membrane protein</topology>
    </subcellularLocation>
</comment>
<organism evidence="6 7">
    <name type="scientific">Ketogulonicigenium robustum</name>
    <dbReference type="NCBI Taxonomy" id="92947"/>
    <lineage>
        <taxon>Bacteria</taxon>
        <taxon>Pseudomonadati</taxon>
        <taxon>Pseudomonadota</taxon>
        <taxon>Alphaproteobacteria</taxon>
        <taxon>Rhodobacterales</taxon>
        <taxon>Roseobacteraceae</taxon>
        <taxon>Ketogulonicigenium</taxon>
    </lineage>
</organism>
<dbReference type="Proteomes" id="UP000242447">
    <property type="component" value="Chromosome"/>
</dbReference>
<dbReference type="KEGG" id="kro:BVG79_01337"/>
<dbReference type="EMBL" id="CP019937">
    <property type="protein sequence ID" value="ARO14683.1"/>
    <property type="molecule type" value="Genomic_DNA"/>
</dbReference>
<gene>
    <name evidence="6" type="primary">yfcA</name>
    <name evidence="6" type="ORF">BVG79_01337</name>
</gene>
<dbReference type="InterPro" id="IPR002781">
    <property type="entry name" value="TM_pro_TauE-like"/>
</dbReference>
<keyword evidence="2 5" id="KW-0812">Transmembrane</keyword>
<feature type="transmembrane region" description="Helical" evidence="5">
    <location>
        <begin position="220"/>
        <end position="242"/>
    </location>
</feature>
<evidence type="ECO:0000256" key="2">
    <source>
        <dbReference type="ARBA" id="ARBA00022692"/>
    </source>
</evidence>
<dbReference type="STRING" id="92947.BVG79_01337"/>
<reference evidence="6 7" key="1">
    <citation type="submission" date="2017-02" db="EMBL/GenBank/DDBJ databases">
        <title>Ketogulonicigenium robustum SPU B003 Genome sequencing and assembly.</title>
        <authorList>
            <person name="Li Y."/>
            <person name="Liu L."/>
            <person name="Wang C."/>
            <person name="Zhang M."/>
            <person name="Zhang T."/>
            <person name="Zhang Y."/>
        </authorList>
    </citation>
    <scope>NUCLEOTIDE SEQUENCE [LARGE SCALE GENOMIC DNA]</scope>
    <source>
        <strain evidence="6 7">SPU_B003</strain>
    </source>
</reference>
<feature type="transmembrane region" description="Helical" evidence="5">
    <location>
        <begin position="119"/>
        <end position="141"/>
    </location>
</feature>
<dbReference type="GO" id="GO:0005886">
    <property type="term" value="C:plasma membrane"/>
    <property type="evidence" value="ECO:0007669"/>
    <property type="project" value="UniProtKB-SubCell"/>
</dbReference>
<keyword evidence="5" id="KW-1003">Cell membrane</keyword>
<evidence type="ECO:0000313" key="6">
    <source>
        <dbReference type="EMBL" id="ARO14683.1"/>
    </source>
</evidence>
<feature type="transmembrane region" description="Helical" evidence="5">
    <location>
        <begin position="254"/>
        <end position="272"/>
    </location>
</feature>
<dbReference type="RefSeq" id="WP_085786186.1">
    <property type="nucleotide sequence ID" value="NZ_CP019937.1"/>
</dbReference>
<feature type="transmembrane region" description="Helical" evidence="5">
    <location>
        <begin position="56"/>
        <end position="74"/>
    </location>
</feature>
<dbReference type="Pfam" id="PF01925">
    <property type="entry name" value="TauE"/>
    <property type="match status" value="1"/>
</dbReference>
<dbReference type="AlphaFoldDB" id="A0A1W6NZW0"/>
<dbReference type="PANTHER" id="PTHR43483">
    <property type="entry name" value="MEMBRANE TRANSPORTER PROTEIN HI_0806-RELATED"/>
    <property type="match status" value="1"/>
</dbReference>